<evidence type="ECO:0000256" key="2">
    <source>
        <dbReference type="ARBA" id="ARBA00022723"/>
    </source>
</evidence>
<keyword evidence="5" id="KW-0539">Nucleus</keyword>
<evidence type="ECO:0000259" key="8">
    <source>
        <dbReference type="Pfam" id="PF17682"/>
    </source>
</evidence>
<sequence>MLEGTREKNHSHDSPELEVSKLKRTIVSVEYPGRVINDNEAFRTMGGLGMMSAVHSKENRKIELRFRPDDPFCKPTHGEQVQTSNLLFKIIKTTKKNRITKKEEVTYQTKLEGVIRKTYRFLGLCDFQYLPMVPNADTTRKELTDNFVSILELVVPQKLETLEWLEESAPVFMSPPVFSRMDLPVDYHFRKDTTNALGMQYDGNVIGRLRKKRAMQTIFLDYSGGPAPTKPRDMALCNLTVRFIMPEDLALIRKMFEERPVWTKAALTYHVAGVDKNSLRFILASAAYYFTTGPWRNAWVRIGYDPRQDPEARIHQILDFRISQNFRNKVVPKRSYSKYNQPHNAVVEQFVKFEQNVVVEVFDALRGQQEKAYRNFCIKPTKLVTDARLALLHTTHWSILEKSEAVKSLTLNDLKLFSIRLKESFDLKCLVQGNYSKEQALEVTLDFKTKLQEKGRLDDWTIGRSCITSYQNMPIAVSYYQVGPTNMRKTAIMEILVNLMEEPVFDILRTREQLGYNVYATLRNTFGVLGFSITVDFQADKFRALFGRQTLRARGGVESWLTRVRPALLQGQHSKMELAERFTMTRPWGEYPSVGQRHWEELTGSTRTSPTVPDCNARQKPYRSCIAQLPKPIFSALDTASHVDERIEAFLNQFNLNLKAMTEDDLQTRVQSLIKLKQVPDVSLDEEVSRNWNEILSEEYLFDRLQQEIEQLPLVSLDEIRSFFQQYGLAFKGSERRKLSMQVIGNSKQNEDHSLEEDSKTKLRFLAEDGKEVDFIHDLSELRRTSVIFPPLKTFNGLPPTANV</sequence>
<name>A0ABR0A582_9CRUS</name>
<keyword evidence="2" id="KW-0479">Metal-binding</keyword>
<keyword evidence="4" id="KW-0804">Transcription</keyword>
<dbReference type="SUPFAM" id="SSF63411">
    <property type="entry name" value="LuxS/MPP-like metallohydrolase"/>
    <property type="match status" value="3"/>
</dbReference>
<accession>A0ABR0A582</accession>
<dbReference type="Proteomes" id="UP001234178">
    <property type="component" value="Unassembled WGS sequence"/>
</dbReference>
<dbReference type="Pfam" id="PF05193">
    <property type="entry name" value="Peptidase_M16_C"/>
    <property type="match status" value="1"/>
</dbReference>
<evidence type="ECO:0000313" key="10">
    <source>
        <dbReference type="EMBL" id="KAK4020286.1"/>
    </source>
</evidence>
<dbReference type="Pfam" id="PF09734">
    <property type="entry name" value="Tau95"/>
    <property type="match status" value="1"/>
</dbReference>
<dbReference type="InterPro" id="IPR007863">
    <property type="entry name" value="Peptidase_M16_C"/>
</dbReference>
<gene>
    <name evidence="10" type="ORF">OUZ56_002278</name>
</gene>
<dbReference type="InterPro" id="IPR042536">
    <property type="entry name" value="TFIIIC_tauA_Sfc1"/>
</dbReference>
<dbReference type="Pfam" id="PF22456">
    <property type="entry name" value="PqqF-like_C_4"/>
    <property type="match status" value="1"/>
</dbReference>
<evidence type="ECO:0000259" key="9">
    <source>
        <dbReference type="Pfam" id="PF22456"/>
    </source>
</evidence>
<evidence type="ECO:0000256" key="3">
    <source>
        <dbReference type="ARBA" id="ARBA00023125"/>
    </source>
</evidence>
<protein>
    <recommendedName>
        <fullName evidence="12">General transcription factor 3C polypeptide 5</fullName>
    </recommendedName>
</protein>
<dbReference type="PANTHER" id="PTHR13230">
    <property type="entry name" value="GENERAL TRANSCRIPTION FACTOR IIIC, POLYPEPTIDE 5"/>
    <property type="match status" value="1"/>
</dbReference>
<dbReference type="Gene3D" id="3.30.200.160">
    <property type="entry name" value="TFIIIC, subcomplex tauA, subunit Sfc1, barrel domain"/>
    <property type="match status" value="1"/>
</dbReference>
<dbReference type="InterPro" id="IPR019136">
    <property type="entry name" value="TF_IIIC_su-5_HTH"/>
</dbReference>
<feature type="domain" description="Transcription factor IIIC subunit Tfc1/Sfc1 triple barrel" evidence="8">
    <location>
        <begin position="27"/>
        <end position="130"/>
    </location>
</feature>
<dbReference type="EMBL" id="JAOYFB010000036">
    <property type="protein sequence ID" value="KAK4020286.1"/>
    <property type="molecule type" value="Genomic_DNA"/>
</dbReference>
<dbReference type="Gene3D" id="3.30.830.10">
    <property type="entry name" value="Metalloenzyme, LuxS/M16 peptidase-like"/>
    <property type="match status" value="3"/>
</dbReference>
<organism evidence="10 11">
    <name type="scientific">Daphnia magna</name>
    <dbReference type="NCBI Taxonomy" id="35525"/>
    <lineage>
        <taxon>Eukaryota</taxon>
        <taxon>Metazoa</taxon>
        <taxon>Ecdysozoa</taxon>
        <taxon>Arthropoda</taxon>
        <taxon>Crustacea</taxon>
        <taxon>Branchiopoda</taxon>
        <taxon>Diplostraca</taxon>
        <taxon>Cladocera</taxon>
        <taxon>Anomopoda</taxon>
        <taxon>Daphniidae</taxon>
        <taxon>Daphnia</taxon>
    </lineage>
</organism>
<evidence type="ECO:0008006" key="12">
    <source>
        <dbReference type="Google" id="ProtNLM"/>
    </source>
</evidence>
<evidence type="ECO:0000313" key="11">
    <source>
        <dbReference type="Proteomes" id="UP001234178"/>
    </source>
</evidence>
<keyword evidence="11" id="KW-1185">Reference proteome</keyword>
<comment type="caution">
    <text evidence="10">The sequence shown here is derived from an EMBL/GenBank/DDBJ whole genome shotgun (WGS) entry which is preliminary data.</text>
</comment>
<comment type="subcellular location">
    <subcellularLocation>
        <location evidence="1">Nucleus</location>
    </subcellularLocation>
</comment>
<feature type="domain" description="Peptidase M16 C-terminal" evidence="6">
    <location>
        <begin position="408"/>
        <end position="539"/>
    </location>
</feature>
<evidence type="ECO:0000256" key="1">
    <source>
        <dbReference type="ARBA" id="ARBA00004123"/>
    </source>
</evidence>
<dbReference type="InterPro" id="IPR040454">
    <property type="entry name" value="TF_IIIC_Tfc1/Sfc1"/>
</dbReference>
<evidence type="ECO:0000259" key="7">
    <source>
        <dbReference type="Pfam" id="PF09734"/>
    </source>
</evidence>
<dbReference type="PANTHER" id="PTHR13230:SF5">
    <property type="entry name" value="GENERAL TRANSCRIPTION FACTOR 3C POLYPEPTIDE 5"/>
    <property type="match status" value="1"/>
</dbReference>
<keyword evidence="3" id="KW-0238">DNA-binding</keyword>
<feature type="domain" description="Transcription factor IIIC subunit 5 HTH" evidence="7">
    <location>
        <begin position="172"/>
        <end position="321"/>
    </location>
</feature>
<dbReference type="InterPro" id="IPR041499">
    <property type="entry name" value="Tfc1/Sfc1_N"/>
</dbReference>
<feature type="domain" description="Coenzyme PQQ synthesis protein F-like C-terminal lobe" evidence="9">
    <location>
        <begin position="638"/>
        <end position="692"/>
    </location>
</feature>
<evidence type="ECO:0000259" key="6">
    <source>
        <dbReference type="Pfam" id="PF05193"/>
    </source>
</evidence>
<evidence type="ECO:0000256" key="5">
    <source>
        <dbReference type="ARBA" id="ARBA00023242"/>
    </source>
</evidence>
<dbReference type="InterPro" id="IPR011249">
    <property type="entry name" value="Metalloenz_LuxS/M16"/>
</dbReference>
<proteinExistence type="predicted"/>
<dbReference type="Pfam" id="PF17682">
    <property type="entry name" value="Tau95_N"/>
    <property type="match status" value="1"/>
</dbReference>
<reference evidence="10 11" key="1">
    <citation type="journal article" date="2023" name="Nucleic Acids Res.">
        <title>The hologenome of Daphnia magna reveals possible DNA methylation and microbiome-mediated evolution of the host genome.</title>
        <authorList>
            <person name="Chaturvedi A."/>
            <person name="Li X."/>
            <person name="Dhandapani V."/>
            <person name="Marshall H."/>
            <person name="Kissane S."/>
            <person name="Cuenca-Cambronero M."/>
            <person name="Asole G."/>
            <person name="Calvet F."/>
            <person name="Ruiz-Romero M."/>
            <person name="Marangio P."/>
            <person name="Guigo R."/>
            <person name="Rago D."/>
            <person name="Mirbahai L."/>
            <person name="Eastwood N."/>
            <person name="Colbourne J.K."/>
            <person name="Zhou J."/>
            <person name="Mallon E."/>
            <person name="Orsini L."/>
        </authorList>
    </citation>
    <scope>NUCLEOTIDE SEQUENCE [LARGE SCALE GENOMIC DNA]</scope>
    <source>
        <strain evidence="10">LRV0_1</strain>
    </source>
</reference>
<dbReference type="InterPro" id="IPR054734">
    <property type="entry name" value="PqqF-like_C_4"/>
</dbReference>
<evidence type="ECO:0000256" key="4">
    <source>
        <dbReference type="ARBA" id="ARBA00023163"/>
    </source>
</evidence>